<sequence length="264" mass="29135">MSESDTFSSYAAVDPINDDTPLPDLSTFLGILKRMRGCEGADGLPWPENDVSPGRRVSLARTERALVGLLTVLEVLHSADRCRVAAEPERHLDEGVVDGLFLACRGLVEWACRENTRAHTSLIANDETDRSISIGDNNVVTHWLPAQVQRSPKETPMSEIVKGEITRWTARRKSALVLQIIQGKTMVAAFRRQFDLSPAGIESCGEDGKRGLENVLQAKPEGMREQHERQLKDLQDAYGLSCCARTTARRPSTATTHDWCAPSA</sequence>
<evidence type="ECO:0000313" key="1">
    <source>
        <dbReference type="EMBL" id="KAJ9617473.1"/>
    </source>
</evidence>
<dbReference type="EMBL" id="JAPDRN010000161">
    <property type="protein sequence ID" value="KAJ9617473.1"/>
    <property type="molecule type" value="Genomic_DNA"/>
</dbReference>
<dbReference type="InterPro" id="IPR036388">
    <property type="entry name" value="WH-like_DNA-bd_sf"/>
</dbReference>
<dbReference type="Gene3D" id="1.10.10.10">
    <property type="entry name" value="Winged helix-like DNA-binding domain superfamily/Winged helix DNA-binding domain"/>
    <property type="match status" value="1"/>
</dbReference>
<name>A0AA39CRR2_9EURO</name>
<organism evidence="1">
    <name type="scientific">Knufia peltigerae</name>
    <dbReference type="NCBI Taxonomy" id="1002370"/>
    <lineage>
        <taxon>Eukaryota</taxon>
        <taxon>Fungi</taxon>
        <taxon>Dikarya</taxon>
        <taxon>Ascomycota</taxon>
        <taxon>Pezizomycotina</taxon>
        <taxon>Eurotiomycetes</taxon>
        <taxon>Chaetothyriomycetidae</taxon>
        <taxon>Chaetothyriales</taxon>
        <taxon>Trichomeriaceae</taxon>
        <taxon>Knufia</taxon>
    </lineage>
</organism>
<protein>
    <submittedName>
        <fullName evidence="1">Uncharacterized protein</fullName>
    </submittedName>
</protein>
<reference evidence="1" key="1">
    <citation type="submission" date="2022-10" db="EMBL/GenBank/DDBJ databases">
        <title>Culturing micro-colonial fungi from biological soil crusts in the Mojave desert and describing Neophaeococcomyces mojavensis, and introducing the new genera and species Taxawa tesnikishii.</title>
        <authorList>
            <person name="Kurbessoian T."/>
            <person name="Stajich J.E."/>
        </authorList>
    </citation>
    <scope>NUCLEOTIDE SEQUENCE</scope>
    <source>
        <strain evidence="1">TK_35</strain>
    </source>
</reference>
<comment type="caution">
    <text evidence="1">The sequence shown here is derived from an EMBL/GenBank/DDBJ whole genome shotgun (WGS) entry which is preliminary data.</text>
</comment>
<proteinExistence type="predicted"/>
<accession>A0AA39CRR2</accession>
<dbReference type="AlphaFoldDB" id="A0AA39CRR2"/>
<gene>
    <name evidence="1" type="ORF">H2204_013735</name>
</gene>